<evidence type="ECO:0000313" key="3">
    <source>
        <dbReference type="Proteomes" id="UP000011115"/>
    </source>
</evidence>
<dbReference type="InParanoid" id="M1DN53"/>
<accession>M1DN53</accession>
<protein>
    <submittedName>
        <fullName evidence="2">EMB-1 protein</fullName>
    </submittedName>
</protein>
<dbReference type="PaxDb" id="4113-PGSC0003DMT400091670"/>
<dbReference type="AlphaFoldDB" id="M1DN53"/>
<reference evidence="3" key="1">
    <citation type="journal article" date="2011" name="Nature">
        <title>Genome sequence and analysis of the tuber crop potato.</title>
        <authorList>
            <consortium name="The Potato Genome Sequencing Consortium"/>
        </authorList>
    </citation>
    <scope>NUCLEOTIDE SEQUENCE [LARGE SCALE GENOMIC DNA]</scope>
    <source>
        <strain evidence="3">cv. DM1-3 516 R44</strain>
    </source>
</reference>
<organism evidence="2 3">
    <name type="scientific">Solanum tuberosum</name>
    <name type="common">Potato</name>
    <dbReference type="NCBI Taxonomy" id="4113"/>
    <lineage>
        <taxon>Eukaryota</taxon>
        <taxon>Viridiplantae</taxon>
        <taxon>Streptophyta</taxon>
        <taxon>Embryophyta</taxon>
        <taxon>Tracheophyta</taxon>
        <taxon>Spermatophyta</taxon>
        <taxon>Magnoliopsida</taxon>
        <taxon>eudicotyledons</taxon>
        <taxon>Gunneridae</taxon>
        <taxon>Pentapetalae</taxon>
        <taxon>asterids</taxon>
        <taxon>lamiids</taxon>
        <taxon>Solanales</taxon>
        <taxon>Solanaceae</taxon>
        <taxon>Solanoideae</taxon>
        <taxon>Solaneae</taxon>
        <taxon>Solanum</taxon>
    </lineage>
</organism>
<dbReference type="Proteomes" id="UP000011115">
    <property type="component" value="Unassembled WGS sequence"/>
</dbReference>
<evidence type="ECO:0000313" key="2">
    <source>
        <dbReference type="EnsemblPlants" id="PGSC0003DMT400091670"/>
    </source>
</evidence>
<proteinExistence type="predicted"/>
<dbReference type="EnsemblPlants" id="PGSC0003DMT400091670">
    <property type="protein sequence ID" value="PGSC0003DMT400091670"/>
    <property type="gene ID" value="PGSC0003DMG400041241"/>
</dbReference>
<dbReference type="HOGENOM" id="CLU_2241423_0_0_1"/>
<name>M1DN53_SOLTU</name>
<keyword evidence="3" id="KW-1185">Reference proteome</keyword>
<feature type="compositionally biased region" description="Basic and acidic residues" evidence="1">
    <location>
        <begin position="44"/>
        <end position="55"/>
    </location>
</feature>
<dbReference type="Gramene" id="PGSC0003DMT400091670">
    <property type="protein sequence ID" value="PGSC0003DMT400091670"/>
    <property type="gene ID" value="PGSC0003DMG400041241"/>
</dbReference>
<sequence length="105" mass="11740">MSTEQEKRAELDRKAREGRSDCGEEQVAKVLKPKNTLLRGGCEGGKRGRSKSEKKGSKRWVAKAGSVQAAPRVDTVSRRRVIRLMSPSIEPKLDHEQVEVDTKII</sequence>
<reference evidence="2" key="2">
    <citation type="submission" date="2015-06" db="UniProtKB">
        <authorList>
            <consortium name="EnsemblPlants"/>
        </authorList>
    </citation>
    <scope>IDENTIFICATION</scope>
    <source>
        <strain evidence="2">DM1-3 516 R44</strain>
    </source>
</reference>
<feature type="region of interest" description="Disordered" evidence="1">
    <location>
        <begin position="1"/>
        <end position="66"/>
    </location>
</feature>
<feature type="compositionally biased region" description="Basic and acidic residues" evidence="1">
    <location>
        <begin position="1"/>
        <end position="22"/>
    </location>
</feature>
<evidence type="ECO:0000256" key="1">
    <source>
        <dbReference type="SAM" id="MobiDB-lite"/>
    </source>
</evidence>